<gene>
    <name evidence="6" type="ORF">CCR75_008260</name>
</gene>
<evidence type="ECO:0000256" key="5">
    <source>
        <dbReference type="RuleBase" id="RU367038"/>
    </source>
</evidence>
<keyword evidence="7" id="KW-1185">Reference proteome</keyword>
<dbReference type="GO" id="GO:0008320">
    <property type="term" value="F:protein transmembrane transporter activity"/>
    <property type="evidence" value="ECO:0007669"/>
    <property type="project" value="UniProtKB-UniRule"/>
</dbReference>
<keyword evidence="5" id="KW-0811">Translocation</keyword>
<reference evidence="6 7" key="1">
    <citation type="journal article" date="2021" name="Genome Biol.">
        <title>AFLAP: assembly-free linkage analysis pipeline using k-mers from genome sequencing data.</title>
        <authorList>
            <person name="Fletcher K."/>
            <person name="Zhang L."/>
            <person name="Gil J."/>
            <person name="Han R."/>
            <person name="Cavanaugh K."/>
            <person name="Michelmore R."/>
        </authorList>
    </citation>
    <scope>NUCLEOTIDE SEQUENCE [LARGE SCALE GENOMIC DNA]</scope>
    <source>
        <strain evidence="6 7">SF5</strain>
    </source>
</reference>
<evidence type="ECO:0000313" key="6">
    <source>
        <dbReference type="EMBL" id="TDH73893.1"/>
    </source>
</evidence>
<evidence type="ECO:0000313" key="7">
    <source>
        <dbReference type="Proteomes" id="UP000294530"/>
    </source>
</evidence>
<dbReference type="Proteomes" id="UP000294530">
    <property type="component" value="Unassembled WGS sequence"/>
</dbReference>
<dbReference type="RefSeq" id="XP_067823391.1">
    <property type="nucleotide sequence ID" value="XM_067966314.1"/>
</dbReference>
<dbReference type="InterPro" id="IPR039175">
    <property type="entry name" value="TIM22"/>
</dbReference>
<keyword evidence="5" id="KW-0813">Transport</keyword>
<evidence type="ECO:0000256" key="3">
    <source>
        <dbReference type="ARBA" id="ARBA00022989"/>
    </source>
</evidence>
<comment type="similarity">
    <text evidence="5">Belongs to the Tim17/Tim22/Tim23 family.</text>
</comment>
<keyword evidence="2 5" id="KW-0812">Transmembrane</keyword>
<feature type="transmembrane region" description="Helical" evidence="5">
    <location>
        <begin position="113"/>
        <end position="132"/>
    </location>
</feature>
<evidence type="ECO:0000256" key="4">
    <source>
        <dbReference type="ARBA" id="ARBA00023136"/>
    </source>
</evidence>
<comment type="subunit">
    <text evidence="5">Component of the TIM22 complex.</text>
</comment>
<organism evidence="6 7">
    <name type="scientific">Bremia lactucae</name>
    <name type="common">Lettuce downy mildew</name>
    <dbReference type="NCBI Taxonomy" id="4779"/>
    <lineage>
        <taxon>Eukaryota</taxon>
        <taxon>Sar</taxon>
        <taxon>Stramenopiles</taxon>
        <taxon>Oomycota</taxon>
        <taxon>Peronosporomycetes</taxon>
        <taxon>Peronosporales</taxon>
        <taxon>Peronosporaceae</taxon>
        <taxon>Bremia</taxon>
    </lineage>
</organism>
<sequence length="143" mass="15437">MSTTALLVFRGLGAGLAWTIAVDAYILASVKESTWTQKSVTRGGSCKTRNAFKLLSSLCKRNMLGFASFLGIFAGVSCSLEKAREKNDVLNEFAGGFTAGLVCMLRELRDPRALLTSAFVCGSASMALHFFIPAVDKNETRTR</sequence>
<dbReference type="Pfam" id="PF02466">
    <property type="entry name" value="Tim17"/>
    <property type="match status" value="1"/>
</dbReference>
<dbReference type="AlphaFoldDB" id="A0A976ILC9"/>
<dbReference type="PANTHER" id="PTHR14110">
    <property type="entry name" value="MITOCHONDRIAL IMPORT INNER MEMBRANE TRANSLOCASE SUBUNIT TIM22"/>
    <property type="match status" value="1"/>
</dbReference>
<evidence type="ECO:0000256" key="2">
    <source>
        <dbReference type="ARBA" id="ARBA00022692"/>
    </source>
</evidence>
<evidence type="ECO:0000256" key="1">
    <source>
        <dbReference type="ARBA" id="ARBA00004141"/>
    </source>
</evidence>
<dbReference type="GO" id="GO:0045039">
    <property type="term" value="P:protein insertion into mitochondrial inner membrane"/>
    <property type="evidence" value="ECO:0007669"/>
    <property type="project" value="UniProtKB-UniRule"/>
</dbReference>
<keyword evidence="5" id="KW-0653">Protein transport</keyword>
<keyword evidence="5" id="KW-0999">Mitochondrion inner membrane</keyword>
<keyword evidence="4 5" id="KW-0472">Membrane</keyword>
<comment type="caution">
    <text evidence="6">The sequence shown here is derived from an EMBL/GenBank/DDBJ whole genome shotgun (WGS) entry which is preliminary data.</text>
</comment>
<name>A0A976ILC9_BRELC</name>
<comment type="subcellular location">
    <subcellularLocation>
        <location evidence="1">Membrane</location>
        <topology evidence="1">Multi-pass membrane protein</topology>
    </subcellularLocation>
    <subcellularLocation>
        <location evidence="5">Mitochondrion inner membrane</location>
        <topology evidence="5">Multi-pass membrane protein</topology>
    </subcellularLocation>
</comment>
<protein>
    <recommendedName>
        <fullName evidence="5">Mitochondrial import inner membrane translocase subunit TIM22</fullName>
    </recommendedName>
</protein>
<feature type="transmembrane region" description="Helical" evidence="5">
    <location>
        <begin position="7"/>
        <end position="28"/>
    </location>
</feature>
<feature type="transmembrane region" description="Helical" evidence="5">
    <location>
        <begin position="63"/>
        <end position="80"/>
    </location>
</feature>
<dbReference type="GeneID" id="94351985"/>
<dbReference type="PANTHER" id="PTHR14110:SF18">
    <property type="entry name" value="OUTER ENVELOPE PORE PROTEIN 16-3, CHLOROPLASTIC_MITOCHONDRIAL"/>
    <property type="match status" value="1"/>
</dbReference>
<accession>A0A976ILC9</accession>
<comment type="function">
    <text evidence="5">Essential core component of the TIM22 complex, a complex that mediates the import and insertion of multi-pass transmembrane proteins into the mitochondrial inner membrane. In the TIM22 complex, it constitutes the voltage-activated and signal-gated channel. Forms a twin-pore translocase that uses the membrane potential as external driving force in 2 voltage-dependent steps.</text>
</comment>
<dbReference type="OrthoDB" id="75343at2759"/>
<proteinExistence type="inferred from homology"/>
<keyword evidence="5" id="KW-0496">Mitochondrion</keyword>
<dbReference type="EMBL" id="SHOA02000009">
    <property type="protein sequence ID" value="TDH73893.1"/>
    <property type="molecule type" value="Genomic_DNA"/>
</dbReference>
<dbReference type="KEGG" id="blac:94351985"/>
<dbReference type="GO" id="GO:0042721">
    <property type="term" value="C:TIM22 mitochondrial import inner membrane insertion complex"/>
    <property type="evidence" value="ECO:0007669"/>
    <property type="project" value="UniProtKB-UniRule"/>
</dbReference>
<keyword evidence="3 5" id="KW-1133">Transmembrane helix</keyword>